<accession>A0A4Y6V2T8</accession>
<sequence>MNILDALVLSIPYLKKITKEDFMIGITDREKFLYYAPSTDLDFGLSAGSPIPPDDVNLRKALGGQVSSTRIPASAYGVELEAKGIPVFDETGKVVGALAVAYTMSTEEFMHGFGDRMESVSRSLTDFVASIAAQSQQLAAATAEIRENSGRAVTDARQVNKVTSFIREISEQTNMLGLNAAIEAARVGELGAGFQVVASEVRKLSVDTKQATQSIEQALNNVQSSIMRMEQEITSISDASNEQAHLLGEFGSLTDRLNELNAEFSEFTRRMLEDRSRMK</sequence>
<dbReference type="GO" id="GO:0016020">
    <property type="term" value="C:membrane"/>
    <property type="evidence" value="ECO:0007669"/>
    <property type="project" value="InterPro"/>
</dbReference>
<evidence type="ECO:0000259" key="3">
    <source>
        <dbReference type="PROSITE" id="PS50111"/>
    </source>
</evidence>
<dbReference type="KEGG" id="saca:FFV09_20175"/>
<proteinExistence type="predicted"/>
<name>A0A4Y6V2T8_SACBS</name>
<dbReference type="SMART" id="SM00283">
    <property type="entry name" value="MA"/>
    <property type="match status" value="1"/>
</dbReference>
<dbReference type="PROSITE" id="PS50111">
    <property type="entry name" value="CHEMOTAXIS_TRANSDUC_2"/>
    <property type="match status" value="1"/>
</dbReference>
<evidence type="ECO:0000256" key="2">
    <source>
        <dbReference type="PROSITE-ProRule" id="PRU00284"/>
    </source>
</evidence>
<dbReference type="RefSeq" id="WP_141449504.1">
    <property type="nucleotide sequence ID" value="NZ_CP041217.1"/>
</dbReference>
<keyword evidence="5" id="KW-1185">Reference proteome</keyword>
<dbReference type="Gene3D" id="1.10.287.950">
    <property type="entry name" value="Methyl-accepting chemotaxis protein"/>
    <property type="match status" value="1"/>
</dbReference>
<protein>
    <submittedName>
        <fullName evidence="4">Methyl-accepting chemotaxis protein</fullName>
    </submittedName>
</protein>
<dbReference type="PANTHER" id="PTHR32089:SF112">
    <property type="entry name" value="LYSOZYME-LIKE PROTEIN-RELATED"/>
    <property type="match status" value="1"/>
</dbReference>
<reference evidence="4 5" key="1">
    <citation type="submission" date="2019-06" db="EMBL/GenBank/DDBJ databases">
        <title>Saccharibacillus brassicae sp. nov., an endophytic bacterium isolated from Chinese cabbage seeds (Brassica pekinensis).</title>
        <authorList>
            <person name="Jiang L."/>
            <person name="Lee J."/>
            <person name="Kim S.W."/>
        </authorList>
    </citation>
    <scope>NUCLEOTIDE SEQUENCE [LARGE SCALE GENOMIC DNA]</scope>
    <source>
        <strain evidence="5">KCTC 43072 / ATSA2</strain>
    </source>
</reference>
<dbReference type="EMBL" id="CP041217">
    <property type="protein sequence ID" value="QDH22966.1"/>
    <property type="molecule type" value="Genomic_DNA"/>
</dbReference>
<dbReference type="InterPro" id="IPR004089">
    <property type="entry name" value="MCPsignal_dom"/>
</dbReference>
<dbReference type="SUPFAM" id="SSF103190">
    <property type="entry name" value="Sensory domain-like"/>
    <property type="match status" value="1"/>
</dbReference>
<feature type="domain" description="Methyl-accepting transducer" evidence="3">
    <location>
        <begin position="155"/>
        <end position="279"/>
    </location>
</feature>
<evidence type="ECO:0000256" key="1">
    <source>
        <dbReference type="ARBA" id="ARBA00023224"/>
    </source>
</evidence>
<evidence type="ECO:0000313" key="5">
    <source>
        <dbReference type="Proteomes" id="UP000316968"/>
    </source>
</evidence>
<keyword evidence="1 2" id="KW-0807">Transducer</keyword>
<dbReference type="PANTHER" id="PTHR32089">
    <property type="entry name" value="METHYL-ACCEPTING CHEMOTAXIS PROTEIN MCPB"/>
    <property type="match status" value="1"/>
</dbReference>
<dbReference type="OrthoDB" id="9807021at2"/>
<evidence type="ECO:0000313" key="4">
    <source>
        <dbReference type="EMBL" id="QDH22966.1"/>
    </source>
</evidence>
<dbReference type="Proteomes" id="UP000316968">
    <property type="component" value="Chromosome"/>
</dbReference>
<dbReference type="Pfam" id="PF00015">
    <property type="entry name" value="MCPsignal"/>
    <property type="match status" value="1"/>
</dbReference>
<gene>
    <name evidence="4" type="ORF">FFV09_20175</name>
</gene>
<dbReference type="InterPro" id="IPR029151">
    <property type="entry name" value="Sensor-like_sf"/>
</dbReference>
<dbReference type="SUPFAM" id="SSF58104">
    <property type="entry name" value="Methyl-accepting chemotaxis protein (MCP) signaling domain"/>
    <property type="match status" value="1"/>
</dbReference>
<dbReference type="AlphaFoldDB" id="A0A4Y6V2T8"/>
<organism evidence="4 5">
    <name type="scientific">Saccharibacillus brassicae</name>
    <dbReference type="NCBI Taxonomy" id="2583377"/>
    <lineage>
        <taxon>Bacteria</taxon>
        <taxon>Bacillati</taxon>
        <taxon>Bacillota</taxon>
        <taxon>Bacilli</taxon>
        <taxon>Bacillales</taxon>
        <taxon>Paenibacillaceae</taxon>
        <taxon>Saccharibacillus</taxon>
    </lineage>
</organism>
<dbReference type="GO" id="GO:0007165">
    <property type="term" value="P:signal transduction"/>
    <property type="evidence" value="ECO:0007669"/>
    <property type="project" value="UniProtKB-KW"/>
</dbReference>